<dbReference type="GO" id="GO:0016811">
    <property type="term" value="F:hydrolase activity, acting on carbon-nitrogen (but not peptide) bonds, in linear amides"/>
    <property type="evidence" value="ECO:0007669"/>
    <property type="project" value="TreeGrafter"/>
</dbReference>
<dbReference type="InterPro" id="IPR004347">
    <property type="entry name" value="Pup_ligase/deamidase"/>
</dbReference>
<dbReference type="PANTHER" id="PTHR42307">
    <property type="entry name" value="PUP DEAMIDASE/DEPUPYLASE"/>
    <property type="match status" value="1"/>
</dbReference>
<proteinExistence type="predicted"/>
<feature type="non-terminal residue" evidence="1">
    <location>
        <position position="1"/>
    </location>
</feature>
<dbReference type="AlphaFoldDB" id="A0A383DML3"/>
<dbReference type="EMBL" id="UINC01218508">
    <property type="protein sequence ID" value="SVE45559.1"/>
    <property type="molecule type" value="Genomic_DNA"/>
</dbReference>
<dbReference type="Pfam" id="PF03136">
    <property type="entry name" value="Pup_ligase"/>
    <property type="match status" value="1"/>
</dbReference>
<dbReference type="GO" id="GO:0008233">
    <property type="term" value="F:peptidase activity"/>
    <property type="evidence" value="ECO:0007669"/>
    <property type="project" value="TreeGrafter"/>
</dbReference>
<sequence length="157" mass="17771">IRRWEGVLSGLESDPESLAGQVDWVTKRRVVEGVRERHDLDPTDMKLAAVDLQYHDLRPDRSLFARLGAEKLVDPEDVRAATTTPPVDTRAYFRGRCLARWPDRIVAANWDSMVFEAGGETLRRVPMMEPSRGTEEHVGTLLDTCGTVEELLERLSN</sequence>
<dbReference type="GO" id="GO:0005524">
    <property type="term" value="F:ATP binding"/>
    <property type="evidence" value="ECO:0007669"/>
    <property type="project" value="TreeGrafter"/>
</dbReference>
<protein>
    <recommendedName>
        <fullName evidence="2">Proteasome accessory factor PafA2</fullName>
    </recommendedName>
</protein>
<gene>
    <name evidence="1" type="ORF">METZ01_LOCUS498413</name>
</gene>
<dbReference type="GO" id="GO:0019941">
    <property type="term" value="P:modification-dependent protein catabolic process"/>
    <property type="evidence" value="ECO:0007669"/>
    <property type="project" value="InterPro"/>
</dbReference>
<dbReference type="GO" id="GO:0070490">
    <property type="term" value="P:protein pupylation"/>
    <property type="evidence" value="ECO:0007669"/>
    <property type="project" value="TreeGrafter"/>
</dbReference>
<dbReference type="GO" id="GO:0010498">
    <property type="term" value="P:proteasomal protein catabolic process"/>
    <property type="evidence" value="ECO:0007669"/>
    <property type="project" value="InterPro"/>
</dbReference>
<accession>A0A383DML3</accession>
<dbReference type="PANTHER" id="PTHR42307:SF2">
    <property type="entry name" value="PUP DEAMIDASE_DEPUPYLASE"/>
    <property type="match status" value="1"/>
</dbReference>
<name>A0A383DML3_9ZZZZ</name>
<reference evidence="1" key="1">
    <citation type="submission" date="2018-05" db="EMBL/GenBank/DDBJ databases">
        <authorList>
            <person name="Lanie J.A."/>
            <person name="Ng W.-L."/>
            <person name="Kazmierczak K.M."/>
            <person name="Andrzejewski T.M."/>
            <person name="Davidsen T.M."/>
            <person name="Wayne K.J."/>
            <person name="Tettelin H."/>
            <person name="Glass J.I."/>
            <person name="Rusch D."/>
            <person name="Podicherti R."/>
            <person name="Tsui H.-C.T."/>
            <person name="Winkler M.E."/>
        </authorList>
    </citation>
    <scope>NUCLEOTIDE SEQUENCE</scope>
</reference>
<evidence type="ECO:0008006" key="2">
    <source>
        <dbReference type="Google" id="ProtNLM"/>
    </source>
</evidence>
<evidence type="ECO:0000313" key="1">
    <source>
        <dbReference type="EMBL" id="SVE45559.1"/>
    </source>
</evidence>
<organism evidence="1">
    <name type="scientific">marine metagenome</name>
    <dbReference type="NCBI Taxonomy" id="408172"/>
    <lineage>
        <taxon>unclassified sequences</taxon>
        <taxon>metagenomes</taxon>
        <taxon>ecological metagenomes</taxon>
    </lineage>
</organism>